<gene>
    <name evidence="1" type="ORF">JIN85_18800</name>
</gene>
<organism evidence="1 2">
    <name type="scientific">Luteolibacter pohnpeiensis</name>
    <dbReference type="NCBI Taxonomy" id="454153"/>
    <lineage>
        <taxon>Bacteria</taxon>
        <taxon>Pseudomonadati</taxon>
        <taxon>Verrucomicrobiota</taxon>
        <taxon>Verrucomicrobiia</taxon>
        <taxon>Verrucomicrobiales</taxon>
        <taxon>Verrucomicrobiaceae</taxon>
        <taxon>Luteolibacter</taxon>
    </lineage>
</organism>
<evidence type="ECO:0000313" key="1">
    <source>
        <dbReference type="EMBL" id="MBK1884472.1"/>
    </source>
</evidence>
<dbReference type="RefSeq" id="WP_200273691.1">
    <property type="nucleotide sequence ID" value="NZ_JAENIJ010000052.1"/>
</dbReference>
<protein>
    <submittedName>
        <fullName evidence="1">LysR family transcriptional regulator</fullName>
    </submittedName>
</protein>
<dbReference type="EMBL" id="JAENIJ010000052">
    <property type="protein sequence ID" value="MBK1884472.1"/>
    <property type="molecule type" value="Genomic_DNA"/>
</dbReference>
<comment type="caution">
    <text evidence="1">The sequence shown here is derived from an EMBL/GenBank/DDBJ whole genome shotgun (WGS) entry which is preliminary data.</text>
</comment>
<dbReference type="Proteomes" id="UP000603141">
    <property type="component" value="Unassembled WGS sequence"/>
</dbReference>
<name>A0A934SE59_9BACT</name>
<dbReference type="AlphaFoldDB" id="A0A934SE59"/>
<evidence type="ECO:0000313" key="2">
    <source>
        <dbReference type="Proteomes" id="UP000603141"/>
    </source>
</evidence>
<keyword evidence="2" id="KW-1185">Reference proteome</keyword>
<dbReference type="Gene3D" id="1.10.10.10">
    <property type="entry name" value="Winged helix-like DNA-binding domain superfamily/Winged helix DNA-binding domain"/>
    <property type="match status" value="1"/>
</dbReference>
<proteinExistence type="predicted"/>
<reference evidence="1" key="1">
    <citation type="submission" date="2021-01" db="EMBL/GenBank/DDBJ databases">
        <title>Modified the classification status of verrucomicrobia.</title>
        <authorList>
            <person name="Feng X."/>
        </authorList>
    </citation>
    <scope>NUCLEOTIDE SEQUENCE</scope>
    <source>
        <strain evidence="1">KCTC 22041</strain>
    </source>
</reference>
<sequence length="306" mass="34059">MREADQSSTTGVSPFAGITFRQLEVFRLLCVERSYASVAVERRTNRAAIKRICRDLEKAVGRKLFEETADRQLVPTHFAEGLLIEAGTLYRSLRRMHEGVRAIHQSGRTLRFAAASGFFKGGLFTEFLSKLDLNGHFQSSFLRIETNRYKSALLSAECDVYFGAALEISERLDSVDLGPIPWRIRHGSHPPKSPEELRGSNWSIVDAGEPGTAAEVLDQFHQAGATGGSVISLEEAKEIELKEGSEAKNHMIFYPDHDGGKNAKMELGDPIWPAYRLSAMLRRNHPYSELKQMLITAANGGRTNGH</sequence>
<dbReference type="SUPFAM" id="SSF46785">
    <property type="entry name" value="Winged helix' DNA-binding domain"/>
    <property type="match status" value="1"/>
</dbReference>
<dbReference type="InterPro" id="IPR036390">
    <property type="entry name" value="WH_DNA-bd_sf"/>
</dbReference>
<accession>A0A934SE59</accession>
<dbReference type="InterPro" id="IPR036388">
    <property type="entry name" value="WH-like_DNA-bd_sf"/>
</dbReference>